<evidence type="ECO:0000313" key="3">
    <source>
        <dbReference type="Proteomes" id="UP001458880"/>
    </source>
</evidence>
<keyword evidence="3" id="KW-1185">Reference proteome</keyword>
<proteinExistence type="predicted"/>
<feature type="transmembrane region" description="Helical" evidence="1">
    <location>
        <begin position="96"/>
        <end position="118"/>
    </location>
</feature>
<gene>
    <name evidence="2" type="ORF">QE152_g1721</name>
</gene>
<dbReference type="EMBL" id="JASPKY010000009">
    <property type="protein sequence ID" value="KAK9754249.1"/>
    <property type="molecule type" value="Genomic_DNA"/>
</dbReference>
<keyword evidence="1" id="KW-0472">Membrane</keyword>
<accession>A0AAW1NAK7</accession>
<evidence type="ECO:0000256" key="1">
    <source>
        <dbReference type="SAM" id="Phobius"/>
    </source>
</evidence>
<reference evidence="2 3" key="1">
    <citation type="journal article" date="2024" name="BMC Genomics">
        <title>De novo assembly and annotation of Popillia japonica's genome with initial clues to its potential as an invasive pest.</title>
        <authorList>
            <person name="Cucini C."/>
            <person name="Boschi S."/>
            <person name="Funari R."/>
            <person name="Cardaioli E."/>
            <person name="Iannotti N."/>
            <person name="Marturano G."/>
            <person name="Paoli F."/>
            <person name="Bruttini M."/>
            <person name="Carapelli A."/>
            <person name="Frati F."/>
            <person name="Nardi F."/>
        </authorList>
    </citation>
    <scope>NUCLEOTIDE SEQUENCE [LARGE SCALE GENOMIC DNA]</scope>
    <source>
        <strain evidence="2">DMR45628</strain>
    </source>
</reference>
<dbReference type="Proteomes" id="UP001458880">
    <property type="component" value="Unassembled WGS sequence"/>
</dbReference>
<name>A0AAW1NAK7_POPJA</name>
<organism evidence="2 3">
    <name type="scientific">Popillia japonica</name>
    <name type="common">Japanese beetle</name>
    <dbReference type="NCBI Taxonomy" id="7064"/>
    <lineage>
        <taxon>Eukaryota</taxon>
        <taxon>Metazoa</taxon>
        <taxon>Ecdysozoa</taxon>
        <taxon>Arthropoda</taxon>
        <taxon>Hexapoda</taxon>
        <taxon>Insecta</taxon>
        <taxon>Pterygota</taxon>
        <taxon>Neoptera</taxon>
        <taxon>Endopterygota</taxon>
        <taxon>Coleoptera</taxon>
        <taxon>Polyphaga</taxon>
        <taxon>Scarabaeiformia</taxon>
        <taxon>Scarabaeidae</taxon>
        <taxon>Rutelinae</taxon>
        <taxon>Popillia</taxon>
    </lineage>
</organism>
<protein>
    <submittedName>
        <fullName evidence="2">Uncharacterized protein</fullName>
    </submittedName>
</protein>
<sequence>MAVWYPSFSREHSKGDDSSQLWYPSFSREHSFLPILSQRIIQHGDGREVSFISYGDTFDDYDLNLDNFDVWYSLAWSFCAHIERPQIKKKQHVGKLVFALNCSGGMRVFVAANIPFILGAAMR</sequence>
<comment type="caution">
    <text evidence="2">The sequence shown here is derived from an EMBL/GenBank/DDBJ whole genome shotgun (WGS) entry which is preliminary data.</text>
</comment>
<keyword evidence="1" id="KW-0812">Transmembrane</keyword>
<evidence type="ECO:0000313" key="2">
    <source>
        <dbReference type="EMBL" id="KAK9754249.1"/>
    </source>
</evidence>
<keyword evidence="1" id="KW-1133">Transmembrane helix</keyword>
<dbReference type="AlphaFoldDB" id="A0AAW1NAK7"/>